<dbReference type="EMBL" id="SGXF01000004">
    <property type="protein sequence ID" value="RZS94505.1"/>
    <property type="molecule type" value="Genomic_DNA"/>
</dbReference>
<keyword evidence="3 6" id="KW-0812">Transmembrane</keyword>
<feature type="transmembrane region" description="Helical" evidence="6">
    <location>
        <begin position="95"/>
        <end position="116"/>
    </location>
</feature>
<dbReference type="GO" id="GO:0042910">
    <property type="term" value="F:xenobiotic transmembrane transporter activity"/>
    <property type="evidence" value="ECO:0007669"/>
    <property type="project" value="InterPro"/>
</dbReference>
<dbReference type="Proteomes" id="UP000292927">
    <property type="component" value="Unassembled WGS sequence"/>
</dbReference>
<comment type="caution">
    <text evidence="7">The sequence shown here is derived from an EMBL/GenBank/DDBJ whole genome shotgun (WGS) entry which is preliminary data.</text>
</comment>
<dbReference type="Pfam" id="PF01554">
    <property type="entry name" value="MatE"/>
    <property type="match status" value="1"/>
</dbReference>
<organism evidence="7 8">
    <name type="scientific">Cuneatibacter caecimuris</name>
    <dbReference type="NCBI Taxonomy" id="1796618"/>
    <lineage>
        <taxon>Bacteria</taxon>
        <taxon>Bacillati</taxon>
        <taxon>Bacillota</taxon>
        <taxon>Clostridia</taxon>
        <taxon>Lachnospirales</taxon>
        <taxon>Lachnospiraceae</taxon>
        <taxon>Cuneatibacter</taxon>
    </lineage>
</organism>
<keyword evidence="5 6" id="KW-0472">Membrane</keyword>
<evidence type="ECO:0000313" key="8">
    <source>
        <dbReference type="Proteomes" id="UP000292927"/>
    </source>
</evidence>
<dbReference type="GO" id="GO:0005886">
    <property type="term" value="C:plasma membrane"/>
    <property type="evidence" value="ECO:0007669"/>
    <property type="project" value="UniProtKB-SubCell"/>
</dbReference>
<dbReference type="InterPro" id="IPR002528">
    <property type="entry name" value="MATE_fam"/>
</dbReference>
<name>A0A4Q7P3T9_9FIRM</name>
<dbReference type="OrthoDB" id="9811110at2"/>
<evidence type="ECO:0000256" key="1">
    <source>
        <dbReference type="ARBA" id="ARBA00004651"/>
    </source>
</evidence>
<dbReference type="AlphaFoldDB" id="A0A4Q7P3T9"/>
<proteinExistence type="predicted"/>
<feature type="transmembrane region" description="Helical" evidence="6">
    <location>
        <begin position="48"/>
        <end position="74"/>
    </location>
</feature>
<feature type="transmembrane region" description="Helical" evidence="6">
    <location>
        <begin position="15"/>
        <end position="36"/>
    </location>
</feature>
<keyword evidence="8" id="KW-1185">Reference proteome</keyword>
<evidence type="ECO:0000256" key="3">
    <source>
        <dbReference type="ARBA" id="ARBA00022692"/>
    </source>
</evidence>
<comment type="subcellular location">
    <subcellularLocation>
        <location evidence="1">Cell membrane</location>
        <topology evidence="1">Multi-pass membrane protein</topology>
    </subcellularLocation>
</comment>
<evidence type="ECO:0000313" key="7">
    <source>
        <dbReference type="EMBL" id="RZS94505.1"/>
    </source>
</evidence>
<dbReference type="InterPro" id="IPR051327">
    <property type="entry name" value="MATE_MepA_subfamily"/>
</dbReference>
<evidence type="ECO:0000256" key="4">
    <source>
        <dbReference type="ARBA" id="ARBA00022989"/>
    </source>
</evidence>
<evidence type="ECO:0000256" key="5">
    <source>
        <dbReference type="ARBA" id="ARBA00023136"/>
    </source>
</evidence>
<dbReference type="PANTHER" id="PTHR43823">
    <property type="entry name" value="SPORULATION PROTEIN YKVU"/>
    <property type="match status" value="1"/>
</dbReference>
<keyword evidence="4 6" id="KW-1133">Transmembrane helix</keyword>
<evidence type="ECO:0000256" key="6">
    <source>
        <dbReference type="SAM" id="Phobius"/>
    </source>
</evidence>
<gene>
    <name evidence="7" type="ORF">EV209_2348</name>
</gene>
<evidence type="ECO:0000256" key="2">
    <source>
        <dbReference type="ARBA" id="ARBA00022475"/>
    </source>
</evidence>
<protein>
    <submittedName>
        <fullName evidence="7">MatE protein</fullName>
    </submittedName>
</protein>
<dbReference type="RefSeq" id="WP_130435613.1">
    <property type="nucleotide sequence ID" value="NZ_SGXF01000004.1"/>
</dbReference>
<reference evidence="7 8" key="1">
    <citation type="submission" date="2019-02" db="EMBL/GenBank/DDBJ databases">
        <title>Genomic Encyclopedia of Type Strains, Phase IV (KMG-IV): sequencing the most valuable type-strain genomes for metagenomic binning, comparative biology and taxonomic classification.</title>
        <authorList>
            <person name="Goeker M."/>
        </authorList>
    </citation>
    <scope>NUCLEOTIDE SEQUENCE [LARGE SCALE GENOMIC DNA]</scope>
    <source>
        <strain evidence="7 8">DSM 29486</strain>
    </source>
</reference>
<dbReference type="PANTHER" id="PTHR43823:SF3">
    <property type="entry name" value="MULTIDRUG EXPORT PROTEIN MEPA"/>
    <property type="match status" value="1"/>
</dbReference>
<keyword evidence="2" id="KW-1003">Cell membrane</keyword>
<dbReference type="GO" id="GO:0015297">
    <property type="term" value="F:antiporter activity"/>
    <property type="evidence" value="ECO:0007669"/>
    <property type="project" value="InterPro"/>
</dbReference>
<sequence>MKLENNLGSDPIKKLVPRLAVPAMLAQFVSVLYSVVDRMYIGNIPGDGALALAGVGICSPIVTMISAFSYWAGIGGGPLMSIKLGEKNQDAARKILANSFMLLCIMSAAVMAASFLRMTGMPMFCGESPHRRSYRRT</sequence>
<accession>A0A4Q7P3T9</accession>